<dbReference type="STRING" id="74557.A0A1V9ZWT6"/>
<name>A0A1V9ZWT6_9STRA</name>
<organism evidence="2 3">
    <name type="scientific">Thraustotheca clavata</name>
    <dbReference type="NCBI Taxonomy" id="74557"/>
    <lineage>
        <taxon>Eukaryota</taxon>
        <taxon>Sar</taxon>
        <taxon>Stramenopiles</taxon>
        <taxon>Oomycota</taxon>
        <taxon>Saprolegniomycetes</taxon>
        <taxon>Saprolegniales</taxon>
        <taxon>Achlyaceae</taxon>
        <taxon>Thraustotheca</taxon>
    </lineage>
</organism>
<dbReference type="Proteomes" id="UP000243217">
    <property type="component" value="Unassembled WGS sequence"/>
</dbReference>
<dbReference type="Pfam" id="PF00583">
    <property type="entry name" value="Acetyltransf_1"/>
    <property type="match status" value="1"/>
</dbReference>
<evidence type="ECO:0000313" key="3">
    <source>
        <dbReference type="Proteomes" id="UP000243217"/>
    </source>
</evidence>
<feature type="domain" description="N-acetyltransferase" evidence="1">
    <location>
        <begin position="40"/>
        <end position="116"/>
    </location>
</feature>
<proteinExistence type="predicted"/>
<dbReference type="InterPro" id="IPR016181">
    <property type="entry name" value="Acyl_CoA_acyltransferase"/>
</dbReference>
<gene>
    <name evidence="2" type="ORF">THRCLA_21467</name>
</gene>
<dbReference type="SUPFAM" id="SSF55729">
    <property type="entry name" value="Acyl-CoA N-acyltransferases (Nat)"/>
    <property type="match status" value="1"/>
</dbReference>
<dbReference type="OrthoDB" id="18991at2759"/>
<dbReference type="Gene3D" id="3.40.630.30">
    <property type="match status" value="1"/>
</dbReference>
<sequence>MYYRDLAEDYDKELLYAFYNQILMPSFGTIPDEIEDVETLEYQLENGNFNTERDYVLHCVLALDDVKHELLGGFCCEYYPQSNCSLITYVSTHPERRPRGLGRLMMDQIKKISKMEAISHGYDDIAAIFLESNTNAVKHDIMNPEYRRKVLGKLGARYLDFSYVQPRLAPTKKACGTLYLGVLEQSIVSLPNGAQGIPSSIVLAFLTEFYTVLMGTQALESDPDCLRQVEQLKKADFVFVESSLHH</sequence>
<dbReference type="InterPro" id="IPR000182">
    <property type="entry name" value="GNAT_dom"/>
</dbReference>
<dbReference type="GO" id="GO:0016747">
    <property type="term" value="F:acyltransferase activity, transferring groups other than amino-acyl groups"/>
    <property type="evidence" value="ECO:0007669"/>
    <property type="project" value="InterPro"/>
</dbReference>
<keyword evidence="3" id="KW-1185">Reference proteome</keyword>
<protein>
    <recommendedName>
        <fullName evidence="1">N-acetyltransferase domain-containing protein</fullName>
    </recommendedName>
</protein>
<dbReference type="EMBL" id="JNBS01001173">
    <property type="protein sequence ID" value="OQS02250.1"/>
    <property type="molecule type" value="Genomic_DNA"/>
</dbReference>
<comment type="caution">
    <text evidence="2">The sequence shown here is derived from an EMBL/GenBank/DDBJ whole genome shotgun (WGS) entry which is preliminary data.</text>
</comment>
<reference evidence="2 3" key="1">
    <citation type="journal article" date="2014" name="Genome Biol. Evol.">
        <title>The secreted proteins of Achlya hypogyna and Thraustotheca clavata identify the ancestral oomycete secretome and reveal gene acquisitions by horizontal gene transfer.</title>
        <authorList>
            <person name="Misner I."/>
            <person name="Blouin N."/>
            <person name="Leonard G."/>
            <person name="Richards T.A."/>
            <person name="Lane C.E."/>
        </authorList>
    </citation>
    <scope>NUCLEOTIDE SEQUENCE [LARGE SCALE GENOMIC DNA]</scope>
    <source>
        <strain evidence="2 3">ATCC 34112</strain>
    </source>
</reference>
<evidence type="ECO:0000259" key="1">
    <source>
        <dbReference type="Pfam" id="PF00583"/>
    </source>
</evidence>
<dbReference type="AlphaFoldDB" id="A0A1V9ZWT6"/>
<accession>A0A1V9ZWT6</accession>
<evidence type="ECO:0000313" key="2">
    <source>
        <dbReference type="EMBL" id="OQS02250.1"/>
    </source>
</evidence>
<dbReference type="CDD" id="cd04301">
    <property type="entry name" value="NAT_SF"/>
    <property type="match status" value="1"/>
</dbReference>